<dbReference type="Pfam" id="PF01926">
    <property type="entry name" value="MMR_HSR1"/>
    <property type="match status" value="1"/>
</dbReference>
<evidence type="ECO:0000313" key="3">
    <source>
        <dbReference type="EMBL" id="GAA4286032.1"/>
    </source>
</evidence>
<dbReference type="Gene3D" id="3.40.50.300">
    <property type="entry name" value="P-loop containing nucleotide triphosphate hydrolases"/>
    <property type="match status" value="1"/>
</dbReference>
<reference evidence="4" key="1">
    <citation type="journal article" date="2019" name="Int. J. Syst. Evol. Microbiol.">
        <title>The Global Catalogue of Microorganisms (GCM) 10K type strain sequencing project: providing services to taxonomists for standard genome sequencing and annotation.</title>
        <authorList>
            <consortium name="The Broad Institute Genomics Platform"/>
            <consortium name="The Broad Institute Genome Sequencing Center for Infectious Disease"/>
            <person name="Wu L."/>
            <person name="Ma J."/>
        </authorList>
    </citation>
    <scope>NUCLEOTIDE SEQUENCE [LARGE SCALE GENOMIC DNA]</scope>
    <source>
        <strain evidence="4">JCM 17459</strain>
    </source>
</reference>
<evidence type="ECO:0000256" key="1">
    <source>
        <dbReference type="SAM" id="Phobius"/>
    </source>
</evidence>
<sequence length="539" mass="57290">MSLLRRRRADPVASLPEDLDRLREAAEAAAGHLPAAALERAQSLVQRAAQRQNLATGRTVVALLGATGSGKSTLFNALVGREVARAAARRPTTMRPLAAVWGEDDAGELLDWLDVPERTRAAGPGELDGLVLLDLPDIDSTAREHRRIAGRMAGTVDVLVWVLDPQKYADAVVHRDYLAPMAAHADVTLVVLNQVDTLAPGERDGVLRDLAGILARDGLTGVEVLPVSARTGEGVGELRSRITTVAATTRAARLRLAADVRTSAAELARAAEIEGDGAPVEVGDRAAARLCAAAAQAAGVDAVREAVRGSYVRAARARVGWPPVRWLSRLRPDPMRRLHLDTARDDGSLTRTSLPGPTPVQEAAVRSAAHALVSTSTTQLPGPWRDDVLQDVEARIPGLVDSLDQRIAGAELEQARRPAWWGALGVLQWLFLAAAVVGAGWLGVLAGMAYLRLPEPVTPMAGPVPWPTTLLVGGLLAGLVLALVGSVLARLGARRRARRVDQRLRALVDETVRAQIVAPLEEQLGEFVAFRRTVTALAG</sequence>
<dbReference type="EMBL" id="BAABBA010000002">
    <property type="protein sequence ID" value="GAA4286032.1"/>
    <property type="molecule type" value="Genomic_DNA"/>
</dbReference>
<keyword evidence="1" id="KW-1133">Transmembrane helix</keyword>
<dbReference type="RefSeq" id="WP_345037059.1">
    <property type="nucleotide sequence ID" value="NZ_BAABBA010000002.1"/>
</dbReference>
<dbReference type="PANTHER" id="PTHR42698">
    <property type="entry name" value="GTPASE ERA"/>
    <property type="match status" value="1"/>
</dbReference>
<feature type="domain" description="G" evidence="2">
    <location>
        <begin position="61"/>
        <end position="171"/>
    </location>
</feature>
<dbReference type="SUPFAM" id="SSF52540">
    <property type="entry name" value="P-loop containing nucleoside triphosphate hydrolases"/>
    <property type="match status" value="1"/>
</dbReference>
<dbReference type="InterPro" id="IPR005662">
    <property type="entry name" value="GTPase_Era-like"/>
</dbReference>
<keyword evidence="4" id="KW-1185">Reference proteome</keyword>
<evidence type="ECO:0000259" key="2">
    <source>
        <dbReference type="Pfam" id="PF01926"/>
    </source>
</evidence>
<comment type="caution">
    <text evidence="3">The sequence shown here is derived from an EMBL/GenBank/DDBJ whole genome shotgun (WGS) entry which is preliminary data.</text>
</comment>
<feature type="transmembrane region" description="Helical" evidence="1">
    <location>
        <begin position="470"/>
        <end position="493"/>
    </location>
</feature>
<organism evidence="3 4">
    <name type="scientific">Georgenia daeguensis</name>
    <dbReference type="NCBI Taxonomy" id="908355"/>
    <lineage>
        <taxon>Bacteria</taxon>
        <taxon>Bacillati</taxon>
        <taxon>Actinomycetota</taxon>
        <taxon>Actinomycetes</taxon>
        <taxon>Micrococcales</taxon>
        <taxon>Bogoriellaceae</taxon>
        <taxon>Georgenia</taxon>
    </lineage>
</organism>
<proteinExistence type="predicted"/>
<dbReference type="InterPro" id="IPR027417">
    <property type="entry name" value="P-loop_NTPase"/>
</dbReference>
<protein>
    <submittedName>
        <fullName evidence="3">50S ribosome-binding GTPase</fullName>
    </submittedName>
</protein>
<keyword evidence="1" id="KW-0812">Transmembrane</keyword>
<name>A0ABP8EQ03_9MICO</name>
<feature type="transmembrane region" description="Helical" evidence="1">
    <location>
        <begin position="426"/>
        <end position="450"/>
    </location>
</feature>
<accession>A0ABP8EQ03</accession>
<dbReference type="Proteomes" id="UP001499841">
    <property type="component" value="Unassembled WGS sequence"/>
</dbReference>
<keyword evidence="1" id="KW-0472">Membrane</keyword>
<gene>
    <name evidence="3" type="ORF">GCM10022262_03910</name>
</gene>
<evidence type="ECO:0000313" key="4">
    <source>
        <dbReference type="Proteomes" id="UP001499841"/>
    </source>
</evidence>
<dbReference type="PANTHER" id="PTHR42698:SF1">
    <property type="entry name" value="GTPASE ERA, MITOCHONDRIAL"/>
    <property type="match status" value="1"/>
</dbReference>
<dbReference type="InterPro" id="IPR006073">
    <property type="entry name" value="GTP-bd"/>
</dbReference>